<dbReference type="InterPro" id="IPR006879">
    <property type="entry name" value="YdjC-like"/>
</dbReference>
<comment type="function">
    <text evidence="6">Probably catalyzes the deacetylation of acetylated carbohydrates an important step in the degradation of oligosaccharides.</text>
</comment>
<dbReference type="GO" id="GO:0019213">
    <property type="term" value="F:deacetylase activity"/>
    <property type="evidence" value="ECO:0007669"/>
    <property type="project" value="TreeGrafter"/>
</dbReference>
<feature type="binding site" evidence="6">
    <location>
        <position position="140"/>
    </location>
    <ligand>
        <name>Mg(2+)</name>
        <dbReference type="ChEBI" id="CHEBI:18420"/>
    </ligand>
</feature>
<feature type="binding site" evidence="6">
    <location>
        <position position="76"/>
    </location>
    <ligand>
        <name>Mg(2+)</name>
        <dbReference type="ChEBI" id="CHEBI:18420"/>
    </ligand>
</feature>
<comment type="similarity">
    <text evidence="6">Belongs to the YdjC deacetylase family.</text>
</comment>
<comment type="cofactor">
    <cofactor evidence="1 6">
        <name>Mg(2+)</name>
        <dbReference type="ChEBI" id="CHEBI:18420"/>
    </cofactor>
</comment>
<dbReference type="Gene3D" id="3.20.20.370">
    <property type="entry name" value="Glycoside hydrolase/deacetylase"/>
    <property type="match status" value="1"/>
</dbReference>
<evidence type="ECO:0000256" key="2">
    <source>
        <dbReference type="ARBA" id="ARBA00022723"/>
    </source>
</evidence>
<evidence type="ECO:0000256" key="4">
    <source>
        <dbReference type="ARBA" id="ARBA00022842"/>
    </source>
</evidence>
<dbReference type="InterPro" id="IPR022948">
    <property type="entry name" value="COD_ChbG_bac"/>
</dbReference>
<reference evidence="7 8" key="1">
    <citation type="submission" date="2019-06" db="EMBL/GenBank/DDBJ databases">
        <title>Genome sequence analysis of &gt;100 Bacillus licheniformis strains suggests intrinsic resistance to this species.</title>
        <authorList>
            <person name="Wels M."/>
            <person name="Siezen R.J."/>
            <person name="Johansen E."/>
            <person name="Stuer-Lauridsen B."/>
            <person name="Bjerre K."/>
            <person name="Nielsen B.K.K."/>
        </authorList>
    </citation>
    <scope>NUCLEOTIDE SEQUENCE [LARGE SCALE GENOMIC DNA]</scope>
    <source>
        <strain evidence="7 8">BAC-16736</strain>
    </source>
</reference>
<evidence type="ECO:0000256" key="6">
    <source>
        <dbReference type="HAMAP-Rule" id="MF_01246"/>
    </source>
</evidence>
<dbReference type="Proteomes" id="UP000435910">
    <property type="component" value="Unassembled WGS sequence"/>
</dbReference>
<sequence>MPPHTFLKKQIRGIGSMKKLIINADDFGYSRGVNYGIIDAYKLGILTSATFMTNMPGAGHAARLARESPGLGIGVHLVLTCGRPLLSDHRTIVDSKGSFRNLAFYQGAFTIDADELYREWKTQIETCINMGLEPDHLDSHHHINAYPGISDVFLSLAKEYRLPVRRNMESAIITEKGVKTTDSFSPVLEAALKGEEAVSELFEKHNTVEVMAHPAYLDKELLTNSSYTYPRVDELEFLTDPDVVIRLNKLADVQLVSFRNLT</sequence>
<comment type="subunit">
    <text evidence="6">Homodimer.</text>
</comment>
<dbReference type="InterPro" id="IPR011330">
    <property type="entry name" value="Glyco_hydro/deAcase_b/a-brl"/>
</dbReference>
<protein>
    <recommendedName>
        <fullName evidence="6">Carbohydrate deacetylase</fullName>
        <ecNumber evidence="6">3.5.1.-</ecNumber>
    </recommendedName>
</protein>
<comment type="caution">
    <text evidence="7">The sequence shown here is derived from an EMBL/GenBank/DDBJ whole genome shotgun (WGS) entry which is preliminary data.</text>
</comment>
<dbReference type="PANTHER" id="PTHR31609">
    <property type="entry name" value="YDJC DEACETYLASE FAMILY MEMBER"/>
    <property type="match status" value="1"/>
</dbReference>
<dbReference type="GO" id="GO:0016811">
    <property type="term" value="F:hydrolase activity, acting on carbon-nitrogen (but not peptide) bonds, in linear amides"/>
    <property type="evidence" value="ECO:0007669"/>
    <property type="project" value="UniProtKB-UniRule"/>
</dbReference>
<keyword evidence="4 6" id="KW-0460">Magnesium</keyword>
<dbReference type="GO" id="GO:0000272">
    <property type="term" value="P:polysaccharide catabolic process"/>
    <property type="evidence" value="ECO:0007669"/>
    <property type="project" value="InterPro"/>
</dbReference>
<gene>
    <name evidence="7" type="ORF">CHCC16736_1693</name>
</gene>
<dbReference type="EC" id="3.5.1.-" evidence="6"/>
<dbReference type="PANTHER" id="PTHR31609:SF1">
    <property type="entry name" value="CARBOHYDRATE DEACETYLASE"/>
    <property type="match status" value="1"/>
</dbReference>
<evidence type="ECO:0000256" key="3">
    <source>
        <dbReference type="ARBA" id="ARBA00022801"/>
    </source>
</evidence>
<organism evidence="7 8">
    <name type="scientific">Bacillus licheniformis</name>
    <dbReference type="NCBI Taxonomy" id="1402"/>
    <lineage>
        <taxon>Bacteria</taxon>
        <taxon>Bacillati</taxon>
        <taxon>Bacillota</taxon>
        <taxon>Bacilli</taxon>
        <taxon>Bacillales</taxon>
        <taxon>Bacillaceae</taxon>
        <taxon>Bacillus</taxon>
    </lineage>
</organism>
<dbReference type="SUPFAM" id="SSF88713">
    <property type="entry name" value="Glycoside hydrolase/deacetylase"/>
    <property type="match status" value="1"/>
</dbReference>
<keyword evidence="5 6" id="KW-0119">Carbohydrate metabolism</keyword>
<dbReference type="HAMAP" id="MF_01246">
    <property type="entry name" value="COD"/>
    <property type="match status" value="1"/>
</dbReference>
<dbReference type="CDD" id="cd10803">
    <property type="entry name" value="YdjC_EF3048_like"/>
    <property type="match status" value="1"/>
</dbReference>
<proteinExistence type="inferred from homology"/>
<evidence type="ECO:0000313" key="7">
    <source>
        <dbReference type="EMBL" id="TWL30659.1"/>
    </source>
</evidence>
<evidence type="ECO:0000256" key="1">
    <source>
        <dbReference type="ARBA" id="ARBA00001946"/>
    </source>
</evidence>
<keyword evidence="2 6" id="KW-0479">Metal-binding</keyword>
<dbReference type="EMBL" id="NILC01000014">
    <property type="protein sequence ID" value="TWL30659.1"/>
    <property type="molecule type" value="Genomic_DNA"/>
</dbReference>
<keyword evidence="3 6" id="KW-0378">Hydrolase</keyword>
<accession>A0A415J4N6</accession>
<dbReference type="Pfam" id="PF04794">
    <property type="entry name" value="YdjC"/>
    <property type="match status" value="1"/>
</dbReference>
<name>A0A415J4N6_BACLI</name>
<evidence type="ECO:0000313" key="8">
    <source>
        <dbReference type="Proteomes" id="UP000435910"/>
    </source>
</evidence>
<dbReference type="AlphaFoldDB" id="A0A415J4N6"/>
<dbReference type="GO" id="GO:0046872">
    <property type="term" value="F:metal ion binding"/>
    <property type="evidence" value="ECO:0007669"/>
    <property type="project" value="UniProtKB-KW"/>
</dbReference>
<evidence type="ECO:0000256" key="5">
    <source>
        <dbReference type="ARBA" id="ARBA00023277"/>
    </source>
</evidence>
<dbReference type="NCBIfam" id="NF002559">
    <property type="entry name" value="PRK02134.1"/>
    <property type="match status" value="1"/>
</dbReference>